<sequence length="932" mass="103344">MANIQTVLSALDVFNSAPDKASIEQANAWLQEFQHSPEAWATCNVLLLSHDAPAAARLFAAQTFRSKVIYDLDQVEPQNLFALRDTLLSALEKCHTGPRTIIVQLSLAITGLALQLPAWTDAVPSLIATFGRNPSTVPTLLQFLTLLPEEVSSTTKIPITDDDYKERYVNLLSNNAKDVLGLLSMYIAAPGITPSVQNQIFICAGAWLTAGEIDVAEFTKSPLFPCAFDALASEELFDNAVDVVCELVHETQEVHDNMNAIELIVPKIIALKPQLVQLHDDPDRIKGLARIFAEAGETYRTLLFSHPETFFPIVEAIGMCSAYPNLDIVPITFPFWMRLAQVIGKKPSVPPVFIEAYKALMNVIIRHLHFPADDASLTGQEAEDFRAFRHVMGDTLKDCCFVLRADNCLLEAYQMITTALSRGPTAVTWQDIEAPLFAMRSMGAQVDPQDQSAVPKIMDLIPSLPEHPRIRYAALLIIARYTEWLNEHSDYIPRQLQYISAGFESTDIEVMAAAGQALKYLCQDCKSHLVEFLPTLHTFLKGTGTQLSQDDRRQVYEAIAHVISAMPMEHAAESLRSFALDILAQVHTVASLQTPATKAQLEEVSNGLENLEVMLHVVQGFGESLPAACQNTAEEAWAVFDSFLVKYGSNYDVAERTTRVLRHGIHLFAESALGISPSIVQRMSFAFEATGYSSYLWIAGKFVNRFGGQESQPLRGAFRDSYERATQKIVALLQSKLPGDMPDVLEDYLHFLLPLINLSPDIFFESSAFPNAFRISMAALSLIQTDVVFASLDLFRTILEHDCLEQGHSPTPPKFLTYAAAIRSVINKEGPEFIGCILNGLAGDFPEDSTSIIVTILRSVATNWPTQLVAWLPPVLQQIRTANMTPEAKTQFLNDVNNAVTSGQYGKVKYAVLALNRVSRKARERRRAELDR</sequence>
<gene>
    <name evidence="1" type="ORF">BDN72DRAFT_807721</name>
</gene>
<reference evidence="1 2" key="1">
    <citation type="journal article" date="2019" name="Nat. Ecol. Evol.">
        <title>Megaphylogeny resolves global patterns of mushroom evolution.</title>
        <authorList>
            <person name="Varga T."/>
            <person name="Krizsan K."/>
            <person name="Foldi C."/>
            <person name="Dima B."/>
            <person name="Sanchez-Garcia M."/>
            <person name="Sanchez-Ramirez S."/>
            <person name="Szollosi G.J."/>
            <person name="Szarkandi J.G."/>
            <person name="Papp V."/>
            <person name="Albert L."/>
            <person name="Andreopoulos W."/>
            <person name="Angelini C."/>
            <person name="Antonin V."/>
            <person name="Barry K.W."/>
            <person name="Bougher N.L."/>
            <person name="Buchanan P."/>
            <person name="Buyck B."/>
            <person name="Bense V."/>
            <person name="Catcheside P."/>
            <person name="Chovatia M."/>
            <person name="Cooper J."/>
            <person name="Damon W."/>
            <person name="Desjardin D."/>
            <person name="Finy P."/>
            <person name="Geml J."/>
            <person name="Haridas S."/>
            <person name="Hughes K."/>
            <person name="Justo A."/>
            <person name="Karasinski D."/>
            <person name="Kautmanova I."/>
            <person name="Kiss B."/>
            <person name="Kocsube S."/>
            <person name="Kotiranta H."/>
            <person name="LaButti K.M."/>
            <person name="Lechner B.E."/>
            <person name="Liimatainen K."/>
            <person name="Lipzen A."/>
            <person name="Lukacs Z."/>
            <person name="Mihaltcheva S."/>
            <person name="Morgado L.N."/>
            <person name="Niskanen T."/>
            <person name="Noordeloos M.E."/>
            <person name="Ohm R.A."/>
            <person name="Ortiz-Santana B."/>
            <person name="Ovrebo C."/>
            <person name="Racz N."/>
            <person name="Riley R."/>
            <person name="Savchenko A."/>
            <person name="Shiryaev A."/>
            <person name="Soop K."/>
            <person name="Spirin V."/>
            <person name="Szebenyi C."/>
            <person name="Tomsovsky M."/>
            <person name="Tulloss R.E."/>
            <person name="Uehling J."/>
            <person name="Grigoriev I.V."/>
            <person name="Vagvolgyi C."/>
            <person name="Papp T."/>
            <person name="Martin F.M."/>
            <person name="Miettinen O."/>
            <person name="Hibbett D.S."/>
            <person name="Nagy L.G."/>
        </authorList>
    </citation>
    <scope>NUCLEOTIDE SEQUENCE [LARGE SCALE GENOMIC DNA]</scope>
    <source>
        <strain evidence="1 2">NL-1719</strain>
    </source>
</reference>
<accession>A0ACD3BH19</accession>
<dbReference type="Proteomes" id="UP000308600">
    <property type="component" value="Unassembled WGS sequence"/>
</dbReference>
<evidence type="ECO:0000313" key="2">
    <source>
        <dbReference type="Proteomes" id="UP000308600"/>
    </source>
</evidence>
<evidence type="ECO:0000313" key="1">
    <source>
        <dbReference type="EMBL" id="TFK77186.1"/>
    </source>
</evidence>
<keyword evidence="2" id="KW-1185">Reference proteome</keyword>
<protein>
    <submittedName>
        <fullName evidence="1">ARM repeat-containing protein</fullName>
    </submittedName>
</protein>
<dbReference type="EMBL" id="ML208259">
    <property type="protein sequence ID" value="TFK77186.1"/>
    <property type="molecule type" value="Genomic_DNA"/>
</dbReference>
<proteinExistence type="predicted"/>
<name>A0ACD3BH19_9AGAR</name>
<organism evidence="1 2">
    <name type="scientific">Pluteus cervinus</name>
    <dbReference type="NCBI Taxonomy" id="181527"/>
    <lineage>
        <taxon>Eukaryota</taxon>
        <taxon>Fungi</taxon>
        <taxon>Dikarya</taxon>
        <taxon>Basidiomycota</taxon>
        <taxon>Agaricomycotina</taxon>
        <taxon>Agaricomycetes</taxon>
        <taxon>Agaricomycetidae</taxon>
        <taxon>Agaricales</taxon>
        <taxon>Pluteineae</taxon>
        <taxon>Pluteaceae</taxon>
        <taxon>Pluteus</taxon>
    </lineage>
</organism>